<reference evidence="2 3" key="1">
    <citation type="submission" date="2018-02" db="EMBL/GenBank/DDBJ databases">
        <title>Draft genome sequencing of Pseudomonas frederiksbergensis 11-D3.</title>
        <authorList>
            <person name="Zheng B.-X."/>
        </authorList>
    </citation>
    <scope>NUCLEOTIDE SEQUENCE [LARGE SCALE GENOMIC DNA]</scope>
    <source>
        <strain evidence="2 3">11-D3</strain>
    </source>
</reference>
<protein>
    <submittedName>
        <fullName evidence="2">Uncharacterized protein</fullName>
    </submittedName>
</protein>
<evidence type="ECO:0000313" key="3">
    <source>
        <dbReference type="Proteomes" id="UP000239687"/>
    </source>
</evidence>
<accession>A0A2S8H3T3</accession>
<gene>
    <name evidence="2" type="ORF">C5612_30460</name>
</gene>
<comment type="caution">
    <text evidence="2">The sequence shown here is derived from an EMBL/GenBank/DDBJ whole genome shotgun (WGS) entry which is preliminary data.</text>
</comment>
<dbReference type="AlphaFoldDB" id="A0A2S8H3T3"/>
<keyword evidence="1" id="KW-0812">Transmembrane</keyword>
<feature type="transmembrane region" description="Helical" evidence="1">
    <location>
        <begin position="72"/>
        <end position="98"/>
    </location>
</feature>
<name>A0A2S8H3T3_9PSED</name>
<organism evidence="2 3">
    <name type="scientific">Pseudomonas frederiksbergensis</name>
    <dbReference type="NCBI Taxonomy" id="104087"/>
    <lineage>
        <taxon>Bacteria</taxon>
        <taxon>Pseudomonadati</taxon>
        <taxon>Pseudomonadota</taxon>
        <taxon>Gammaproteobacteria</taxon>
        <taxon>Pseudomonadales</taxon>
        <taxon>Pseudomonadaceae</taxon>
        <taxon>Pseudomonas</taxon>
    </lineage>
</organism>
<keyword evidence="1" id="KW-1133">Transmembrane helix</keyword>
<dbReference type="Proteomes" id="UP000239687">
    <property type="component" value="Unassembled WGS sequence"/>
</dbReference>
<dbReference type="EMBL" id="PUIN01000024">
    <property type="protein sequence ID" value="PQO96426.1"/>
    <property type="molecule type" value="Genomic_DNA"/>
</dbReference>
<feature type="transmembrane region" description="Helical" evidence="1">
    <location>
        <begin position="110"/>
        <end position="129"/>
    </location>
</feature>
<evidence type="ECO:0000313" key="2">
    <source>
        <dbReference type="EMBL" id="PQO96426.1"/>
    </source>
</evidence>
<proteinExistence type="predicted"/>
<evidence type="ECO:0000256" key="1">
    <source>
        <dbReference type="SAM" id="Phobius"/>
    </source>
</evidence>
<keyword evidence="1" id="KW-0472">Membrane</keyword>
<sequence>MVSIDGQVLPNLTLPKKMYEEIDAGETVTLYGLFKNSSNKEKNTGIVYGLLKENGAKTFATSIRFTVPLLMVFYAVLAFCIVFPVGWLVSIVPMMTFIGGQHPMIMEYTSIVALVEAALAALFFLWAGWNVLNKTSDPEGWKALGAQELSNRFSKLHK</sequence>